<keyword evidence="1" id="KW-0472">Membrane</keyword>
<comment type="caution">
    <text evidence="2">The sequence shown here is derived from an EMBL/GenBank/DDBJ whole genome shotgun (WGS) entry which is preliminary data.</text>
</comment>
<dbReference type="InParanoid" id="A0A1Q3C9V1"/>
<dbReference type="EMBL" id="BDDD01001555">
    <property type="protein sequence ID" value="GAV77030.1"/>
    <property type="molecule type" value="Genomic_DNA"/>
</dbReference>
<sequence>MDIASSYTYLLGRPWIHSAGGVPSSLYQKLKFISGNKQVIISGEEELLVRECMTRQATRWLDVLILCSNIQSCSIHVTLCKLYLIIGIIVYVVSHNRSMTLLTYMVPCHIKGLVVEPRAMRVTSLFPVTKLFQVIGSLI</sequence>
<feature type="transmembrane region" description="Helical" evidence="1">
    <location>
        <begin position="75"/>
        <end position="93"/>
    </location>
</feature>
<organism evidence="2 3">
    <name type="scientific">Cephalotus follicularis</name>
    <name type="common">Albany pitcher plant</name>
    <dbReference type="NCBI Taxonomy" id="3775"/>
    <lineage>
        <taxon>Eukaryota</taxon>
        <taxon>Viridiplantae</taxon>
        <taxon>Streptophyta</taxon>
        <taxon>Embryophyta</taxon>
        <taxon>Tracheophyta</taxon>
        <taxon>Spermatophyta</taxon>
        <taxon>Magnoliopsida</taxon>
        <taxon>eudicotyledons</taxon>
        <taxon>Gunneridae</taxon>
        <taxon>Pentapetalae</taxon>
        <taxon>rosids</taxon>
        <taxon>fabids</taxon>
        <taxon>Oxalidales</taxon>
        <taxon>Cephalotaceae</taxon>
        <taxon>Cephalotus</taxon>
    </lineage>
</organism>
<protein>
    <submittedName>
        <fullName evidence="2">Uncharacterized protein</fullName>
    </submittedName>
</protein>
<accession>A0A1Q3C9V1</accession>
<dbReference type="Proteomes" id="UP000187406">
    <property type="component" value="Unassembled WGS sequence"/>
</dbReference>
<keyword evidence="1" id="KW-0812">Transmembrane</keyword>
<name>A0A1Q3C9V1_CEPFO</name>
<evidence type="ECO:0000313" key="2">
    <source>
        <dbReference type="EMBL" id="GAV77030.1"/>
    </source>
</evidence>
<evidence type="ECO:0000313" key="3">
    <source>
        <dbReference type="Proteomes" id="UP000187406"/>
    </source>
</evidence>
<proteinExistence type="predicted"/>
<dbReference type="AlphaFoldDB" id="A0A1Q3C9V1"/>
<keyword evidence="1" id="KW-1133">Transmembrane helix</keyword>
<reference evidence="3" key="1">
    <citation type="submission" date="2016-04" db="EMBL/GenBank/DDBJ databases">
        <title>Cephalotus genome sequencing.</title>
        <authorList>
            <person name="Fukushima K."/>
            <person name="Hasebe M."/>
            <person name="Fang X."/>
        </authorList>
    </citation>
    <scope>NUCLEOTIDE SEQUENCE [LARGE SCALE GENOMIC DNA]</scope>
    <source>
        <strain evidence="3">cv. St1</strain>
    </source>
</reference>
<dbReference type="OrthoDB" id="2919534at2759"/>
<keyword evidence="3" id="KW-1185">Reference proteome</keyword>
<evidence type="ECO:0000256" key="1">
    <source>
        <dbReference type="SAM" id="Phobius"/>
    </source>
</evidence>
<gene>
    <name evidence="2" type="ORF">CFOL_v3_20502</name>
</gene>